<gene>
    <name evidence="2" type="ORF">PZN02_001498</name>
</gene>
<sequence length="33" mass="3906">MPRGAYLRGDVITRIADHPVNRVDELLPWTMRR</sequence>
<protein>
    <submittedName>
        <fullName evidence="2">Transposase domain-containing protein</fullName>
    </submittedName>
</protein>
<reference evidence="2 3" key="1">
    <citation type="submission" date="2023-03" db="EMBL/GenBank/DDBJ databases">
        <authorList>
            <person name="Kaur S."/>
            <person name="Espinosa-Saiz D."/>
            <person name="Velazquez E."/>
            <person name="Menendez E."/>
            <person name="diCenzo G.C."/>
        </authorList>
    </citation>
    <scope>NUCLEOTIDE SEQUENCE [LARGE SCALE GENOMIC DNA]</scope>
    <source>
        <strain evidence="2 3">LMG 24692</strain>
    </source>
</reference>
<keyword evidence="3" id="KW-1185">Reference proteome</keyword>
<feature type="domain" description="Transposase IS66 C-terminal" evidence="1">
    <location>
        <begin position="5"/>
        <end position="29"/>
    </location>
</feature>
<dbReference type="Pfam" id="PF13817">
    <property type="entry name" value="DDE_Tnp_IS66_C"/>
    <property type="match status" value="1"/>
</dbReference>
<evidence type="ECO:0000313" key="3">
    <source>
        <dbReference type="Proteomes" id="UP001229355"/>
    </source>
</evidence>
<name>A0ABY8DDL1_9HYPH</name>
<proteinExistence type="predicted"/>
<dbReference type="RefSeq" id="WP_280660957.1">
    <property type="nucleotide sequence ID" value="NZ_CP120373.1"/>
</dbReference>
<dbReference type="InterPro" id="IPR039552">
    <property type="entry name" value="IS66_C"/>
</dbReference>
<evidence type="ECO:0000313" key="2">
    <source>
        <dbReference type="EMBL" id="WEX88969.1"/>
    </source>
</evidence>
<accession>A0ABY8DDL1</accession>
<organism evidence="2 3">
    <name type="scientific">Sinorhizobium garamanticum</name>
    <dbReference type="NCBI Taxonomy" id="680247"/>
    <lineage>
        <taxon>Bacteria</taxon>
        <taxon>Pseudomonadati</taxon>
        <taxon>Pseudomonadota</taxon>
        <taxon>Alphaproteobacteria</taxon>
        <taxon>Hyphomicrobiales</taxon>
        <taxon>Rhizobiaceae</taxon>
        <taxon>Sinorhizobium/Ensifer group</taxon>
        <taxon>Sinorhizobium</taxon>
    </lineage>
</organism>
<dbReference type="Proteomes" id="UP001229355">
    <property type="component" value="Chromosome 1"/>
</dbReference>
<dbReference type="EMBL" id="CP120373">
    <property type="protein sequence ID" value="WEX88969.1"/>
    <property type="molecule type" value="Genomic_DNA"/>
</dbReference>
<evidence type="ECO:0000259" key="1">
    <source>
        <dbReference type="Pfam" id="PF13817"/>
    </source>
</evidence>